<protein>
    <submittedName>
        <fullName evidence="1">Uncharacterized protein</fullName>
    </submittedName>
</protein>
<reference evidence="1" key="1">
    <citation type="submission" date="2018-05" db="EMBL/GenBank/DDBJ databases">
        <authorList>
            <person name="Lanie J.A."/>
            <person name="Ng W.-L."/>
            <person name="Kazmierczak K.M."/>
            <person name="Andrzejewski T.M."/>
            <person name="Davidsen T.M."/>
            <person name="Wayne K.J."/>
            <person name="Tettelin H."/>
            <person name="Glass J.I."/>
            <person name="Rusch D."/>
            <person name="Podicherti R."/>
            <person name="Tsui H.-C.T."/>
            <person name="Winkler M.E."/>
        </authorList>
    </citation>
    <scope>NUCLEOTIDE SEQUENCE</scope>
</reference>
<dbReference type="EMBL" id="UINC01205349">
    <property type="protein sequence ID" value="SVE26485.1"/>
    <property type="molecule type" value="Genomic_DNA"/>
</dbReference>
<sequence length="47" mass="4930">MDTLSACPLGMIRGCCFKVLGVKTSSSSVFPPSQTARLIVIHPIAPV</sequence>
<dbReference type="AlphaFoldDB" id="A0A383C4G3"/>
<name>A0A383C4G3_9ZZZZ</name>
<accession>A0A383C4G3</accession>
<evidence type="ECO:0000313" key="1">
    <source>
        <dbReference type="EMBL" id="SVE26485.1"/>
    </source>
</evidence>
<proteinExistence type="predicted"/>
<organism evidence="1">
    <name type="scientific">marine metagenome</name>
    <dbReference type="NCBI Taxonomy" id="408172"/>
    <lineage>
        <taxon>unclassified sequences</taxon>
        <taxon>metagenomes</taxon>
        <taxon>ecological metagenomes</taxon>
    </lineage>
</organism>
<gene>
    <name evidence="1" type="ORF">METZ01_LOCUS479339</name>
</gene>